<reference evidence="2" key="1">
    <citation type="submission" date="2021-04" db="EMBL/GenBank/DDBJ databases">
        <title>Phylogenetic analysis of Acidobacteriaceae.</title>
        <authorList>
            <person name="Qiu L."/>
            <person name="Zhang Q."/>
        </authorList>
    </citation>
    <scope>NUCLEOTIDE SEQUENCE</scope>
    <source>
        <strain evidence="2">DSM 25168</strain>
    </source>
</reference>
<dbReference type="AlphaFoldDB" id="A0A9J7BQE2"/>
<gene>
    <name evidence="2" type="ORF">MOP44_21630</name>
</gene>
<proteinExistence type="predicted"/>
<protein>
    <recommendedName>
        <fullName evidence="4">DUF5666 domain-containing protein</fullName>
    </recommendedName>
</protein>
<organism evidence="2 3">
    <name type="scientific">Occallatibacter riparius</name>
    <dbReference type="NCBI Taxonomy" id="1002689"/>
    <lineage>
        <taxon>Bacteria</taxon>
        <taxon>Pseudomonadati</taxon>
        <taxon>Acidobacteriota</taxon>
        <taxon>Terriglobia</taxon>
        <taxon>Terriglobales</taxon>
        <taxon>Acidobacteriaceae</taxon>
        <taxon>Occallatibacter</taxon>
    </lineage>
</organism>
<dbReference type="EMBL" id="CP093313">
    <property type="protein sequence ID" value="UWZ83158.1"/>
    <property type="molecule type" value="Genomic_DNA"/>
</dbReference>
<keyword evidence="3" id="KW-1185">Reference proteome</keyword>
<sequence>MLRRFVSTCLFAGCLVSLPAAGAQEIIHALTGTVASINGASKTISVLQDNGTRRDFDLLSNPKTRIAFDKRIEADSTAAASFDKQGAYAIVFFYYGQGDARTVVALKSLGKGPFSSVEGTVTNFDSHGHTIAVKDQSGAVQTLKMDAQTVAEGNMGAVPGDKFHADKGDHVRIVSSGGGGEATALFMRDL</sequence>
<evidence type="ECO:0000313" key="2">
    <source>
        <dbReference type="EMBL" id="UWZ83158.1"/>
    </source>
</evidence>
<evidence type="ECO:0000256" key="1">
    <source>
        <dbReference type="SAM" id="SignalP"/>
    </source>
</evidence>
<dbReference type="RefSeq" id="WP_260792492.1">
    <property type="nucleotide sequence ID" value="NZ_CP093313.1"/>
</dbReference>
<accession>A0A9J7BQE2</accession>
<evidence type="ECO:0000313" key="3">
    <source>
        <dbReference type="Proteomes" id="UP001059380"/>
    </source>
</evidence>
<keyword evidence="1" id="KW-0732">Signal</keyword>
<evidence type="ECO:0008006" key="4">
    <source>
        <dbReference type="Google" id="ProtNLM"/>
    </source>
</evidence>
<dbReference type="Proteomes" id="UP001059380">
    <property type="component" value="Chromosome"/>
</dbReference>
<dbReference type="KEGG" id="orp:MOP44_21630"/>
<feature type="signal peptide" evidence="1">
    <location>
        <begin position="1"/>
        <end position="22"/>
    </location>
</feature>
<feature type="chain" id="PRO_5039955447" description="DUF5666 domain-containing protein" evidence="1">
    <location>
        <begin position="23"/>
        <end position="190"/>
    </location>
</feature>
<name>A0A9J7BQE2_9BACT</name>